<evidence type="ECO:0000313" key="2">
    <source>
        <dbReference type="Proteomes" id="UP001164250"/>
    </source>
</evidence>
<reference evidence="2" key="1">
    <citation type="journal article" date="2023" name="G3 (Bethesda)">
        <title>Genome assembly and association tests identify interacting loci associated with vigor, precocity, and sex in interspecific pistachio rootstocks.</title>
        <authorList>
            <person name="Palmer W."/>
            <person name="Jacygrad E."/>
            <person name="Sagayaradj S."/>
            <person name="Cavanaugh K."/>
            <person name="Han R."/>
            <person name="Bertier L."/>
            <person name="Beede B."/>
            <person name="Kafkas S."/>
            <person name="Golino D."/>
            <person name="Preece J."/>
            <person name="Michelmore R."/>
        </authorList>
    </citation>
    <scope>NUCLEOTIDE SEQUENCE [LARGE SCALE GENOMIC DNA]</scope>
</reference>
<gene>
    <name evidence="1" type="ORF">Patl1_18472</name>
</gene>
<comment type="caution">
    <text evidence="1">The sequence shown here is derived from an EMBL/GenBank/DDBJ whole genome shotgun (WGS) entry which is preliminary data.</text>
</comment>
<keyword evidence="2" id="KW-1185">Reference proteome</keyword>
<evidence type="ECO:0000313" key="1">
    <source>
        <dbReference type="EMBL" id="KAJ0105601.1"/>
    </source>
</evidence>
<proteinExistence type="predicted"/>
<protein>
    <submittedName>
        <fullName evidence="1">Uncharacterized protein</fullName>
    </submittedName>
</protein>
<sequence>MEGGSVSRLTCSGDSFGGYVCLAHFLGYSCEGSQEGSIINTEKTIFRDTPMDYNDNDFQSQNLKLAGEGSTKFPPVLRPYALPKFDFDDSLHGHLRFDSLVETEVFLGIESNEDNQWIDEFSRGSSGIEFRTSAAESCSISRHNNVWSEATSSESVEMLLKSVGQEENIPGKTIFRESDACDELGCLIKQMERGSKNGDTSLSKAGDAIDVQPTLPQNEVLGNFSGSKEDVVGGQPLVAVTSQKNECETSVDGGLSDPISDTVNEKGILPTANENNLVDEMKVDTFAESLSGRTEEDSAASRKQFDSISTSAQITNISIGELNGQEAQHLKNDISENVDVLLTEKGEQGLDFVPEAEMIGSEFGCPGGNVTEGSTDIVGEPSKRMLKSDLVKGSNEDVQVGKSGNQVLLKEFEIGDLSKVNIHEASSVAFEHDSSFERPGVEVSSADDSETPLLLVKKDKVSEGKGDGSSSSCVGNISTLNVECSAAELLSESPVALTSKGLNDDSGIHREDSNAEVNVSSYIQGGSTKINEENVVTKQTDVRKCDEDISVDVKETTEFPSDSSNIDREVGGCLIIDKGVGPSSLGQSSKADELVVSQSHTDTTAGDESALENVDLGSHNTWKGVQSDSSDVVAEEAALVHQRTEGTKEMEGCPAVPGSTRGFDGAEAQIISEKFEEVIVKENYEKTSSKVSDAEPIPKNSAKLTQPLEELPSAAVQNGQEDNQDMLVSEDKSSCGQIDVPHIDGEPFDVINVFFNQDIFFTSLLPLPLLDRGVVLPCAGIVDCVWEGCGALKIHEGSISSTPLSESDAKFCAVERGSSGADLDKPTCGSPTVIRAAEVSLSESEKKVVKGSTGQSIPVSEGIDGDANKLQSVSPDLKGNDASKGEKSFTFEVSSLADSSEREAGKSWQPFSTIQVTTVLPRDLLQSSGIGQLNSSTAQDVSHGGLRMSDKGNVRSGSKGTSERKTRRASNKGMGKDGAKKGNAVKDTTPLRQSEKGDKTNNVSLSPSGIGQLVQSSELQHYGHVDSSSMKPFGVLATSASTLPDLNTSSSAVFQQPFTDLQQVQLRAQIFVYGALIQGTAPDEAYMISAFGGPDGRKSIWETAWRACMERLHGQKSLLNNAETPLQSRPGARATDQAIKHVANQGKVSSSPLGRSSSKDTPPIINPMIPLSSPLWSIPTPSADSLQSGGIPRSAVMDYQQALSPLHPHQTPPLRNFVGHNTSWISQAPFRGTWVAPPQSSAFDTNARFPVFPITETVNLTPLKEPSVPHSSGVKHVTSGPTIQSVSAANVFPGPSPLLDPRKGTQSPGQRSTEPKSRKRKKAPVSEESGQVIMHSQSQTESVSVPIVTSLVSTSVAIATPASVVSKASTEKVIMPLSPSISTGHVKKGDRETHQRATLSEETLSKLKEARTQAEDAAAFAAAAVSQNQEIWKQLEKQKNSGLVLDVESKLASAAAAIAAAAAVAKAAAAAANVASGAAMQAKLMADEALDSSGYGDSSQSNASSLSDSVKDLGKATPASILKGEKAISASSSVIFAAREAARRQVEAASAASKRAENMDAIVKAAELAAEAVSQAGKIVAMGDPLPLSDLIEAGLEGYLKVPQASTRLILKSNNVNGEKANIDNTREGPDTSAKNLKELPLGNREMHTTNQGKSPTLREISEESFEGARLVDGFSGSVAVSGKGTKGHKGGKASDLAKNKGVVPETETGSRSPSISIQIEHEKEVEPSKENSIKEGSQVEVFKEGVQLKAGWFTANVLSLKDGKAYVCYSELTSEEGSEKLKEWVVLNGEGAEAPKIRIARPITAMPFEGTRKRRRAAMGEYTWSIGDRVDAWMGDSWREGVVTEKSKKDETSFTVHFQVQGETSTLRAWNLRPSLIWRDGEWVEWSASTENNRASHEGDTPQEKRPRLGNPAVESKGKDKMLKGIGIMESRKPDEPTLLDLSTSEKIFNIGKNTRDENKPDTLRMIRAGLQKEGSGVVFGVPKPGKKRKFMDVSKHYVVNQASKSSGANDSVKFTKYLMPQGQASGSRGWKNASRTEPKEKRAAVSKPKVHKSGKPPSVSGRSILQKDNFVSSSVSAPDDGVAVDHMAKIKDSTRHVDTTSGKNDLTEFQSMSTSEGAPEGKLAPAGGKLTKIEEDKVFGGNSAKSASELVEPRRSNRRIQPTSRLLEGLQSSLIISKIPSVSHDKSHKSQNRNMPKRE</sequence>
<dbReference type="EMBL" id="CM047898">
    <property type="protein sequence ID" value="KAJ0105601.1"/>
    <property type="molecule type" value="Genomic_DNA"/>
</dbReference>
<accession>A0ACC1C0U9</accession>
<organism evidence="1 2">
    <name type="scientific">Pistacia atlantica</name>
    <dbReference type="NCBI Taxonomy" id="434234"/>
    <lineage>
        <taxon>Eukaryota</taxon>
        <taxon>Viridiplantae</taxon>
        <taxon>Streptophyta</taxon>
        <taxon>Embryophyta</taxon>
        <taxon>Tracheophyta</taxon>
        <taxon>Spermatophyta</taxon>
        <taxon>Magnoliopsida</taxon>
        <taxon>eudicotyledons</taxon>
        <taxon>Gunneridae</taxon>
        <taxon>Pentapetalae</taxon>
        <taxon>rosids</taxon>
        <taxon>malvids</taxon>
        <taxon>Sapindales</taxon>
        <taxon>Anacardiaceae</taxon>
        <taxon>Pistacia</taxon>
    </lineage>
</organism>
<name>A0ACC1C0U9_9ROSI</name>
<dbReference type="Proteomes" id="UP001164250">
    <property type="component" value="Chromosome 2"/>
</dbReference>